<name>A0A846M9V2_9SPHN</name>
<reference evidence="6 7" key="1">
    <citation type="submission" date="2020-03" db="EMBL/GenBank/DDBJ databases">
        <title>Genomic Encyclopedia of Type Strains, Phase IV (KMG-IV): sequencing the most valuable type-strain genomes for metagenomic binning, comparative biology and taxonomic classification.</title>
        <authorList>
            <person name="Goeker M."/>
        </authorList>
    </citation>
    <scope>NUCLEOTIDE SEQUENCE [LARGE SCALE GENOMIC DNA]</scope>
    <source>
        <strain evidence="6 7">DSM 21299</strain>
    </source>
</reference>
<keyword evidence="3 6" id="KW-0067">ATP-binding</keyword>
<dbReference type="FunFam" id="3.40.50.300:FF:000011">
    <property type="entry name" value="Putative ABC transporter ATP-binding component"/>
    <property type="match status" value="1"/>
</dbReference>
<dbReference type="GO" id="GO:0016887">
    <property type="term" value="F:ATP hydrolysis activity"/>
    <property type="evidence" value="ECO:0007669"/>
    <property type="project" value="InterPro"/>
</dbReference>
<accession>A0A846M9V2</accession>
<keyword evidence="2" id="KW-0547">Nucleotide-binding</keyword>
<dbReference type="PROSITE" id="PS50893">
    <property type="entry name" value="ABC_TRANSPORTER_2"/>
    <property type="match status" value="2"/>
</dbReference>
<keyword evidence="1" id="KW-0677">Repeat</keyword>
<dbReference type="SUPFAM" id="SSF52540">
    <property type="entry name" value="P-loop containing nucleoside triphosphate hydrolases"/>
    <property type="match status" value="2"/>
</dbReference>
<evidence type="ECO:0000256" key="1">
    <source>
        <dbReference type="ARBA" id="ARBA00022737"/>
    </source>
</evidence>
<dbReference type="Pfam" id="PF00005">
    <property type="entry name" value="ABC_tran"/>
    <property type="match status" value="2"/>
</dbReference>
<dbReference type="GO" id="GO:0005524">
    <property type="term" value="F:ATP binding"/>
    <property type="evidence" value="ECO:0007669"/>
    <property type="project" value="UniProtKB-KW"/>
</dbReference>
<feature type="domain" description="ABC transporter" evidence="5">
    <location>
        <begin position="309"/>
        <end position="524"/>
    </location>
</feature>
<dbReference type="PANTHER" id="PTHR19211:SF14">
    <property type="entry name" value="ATP-BINDING CASSETTE SUB-FAMILY F MEMBER 1"/>
    <property type="match status" value="1"/>
</dbReference>
<dbReference type="InterPro" id="IPR017871">
    <property type="entry name" value="ABC_transporter-like_CS"/>
</dbReference>
<organism evidence="6 7">
    <name type="scientific">Sphingobium vermicomposti</name>
    <dbReference type="NCBI Taxonomy" id="529005"/>
    <lineage>
        <taxon>Bacteria</taxon>
        <taxon>Pseudomonadati</taxon>
        <taxon>Pseudomonadota</taxon>
        <taxon>Alphaproteobacteria</taxon>
        <taxon>Sphingomonadales</taxon>
        <taxon>Sphingomonadaceae</taxon>
        <taxon>Sphingobium</taxon>
    </lineage>
</organism>
<comment type="caution">
    <text evidence="6">The sequence shown here is derived from an EMBL/GenBank/DDBJ whole genome shotgun (WGS) entry which is preliminary data.</text>
</comment>
<dbReference type="Proteomes" id="UP000576821">
    <property type="component" value="Unassembled WGS sequence"/>
</dbReference>
<feature type="coiled-coil region" evidence="4">
    <location>
        <begin position="228"/>
        <end position="262"/>
    </location>
</feature>
<evidence type="ECO:0000256" key="2">
    <source>
        <dbReference type="ARBA" id="ARBA00022741"/>
    </source>
</evidence>
<evidence type="ECO:0000313" key="6">
    <source>
        <dbReference type="EMBL" id="NIJ17420.1"/>
    </source>
</evidence>
<sequence>MLNLKDITVRLGGRTILDRASAALPPRSRVGLIGRNGAGKSTLMKVMIGQLDPDEGSCDMPRDTRLGYIAQEAPNGTATPFETVLAADEERTILLAESEHTEDPDRLGHIYERLNAIDAYTAPARAARILVGLGFDEEMQGRPLDSYSGGWKMRVALAALLFSEPDLLLLDEPSNHLDLEATLWLENFLKAYRGTVVVISHERDLLNNVVDYILHLEGGKITLYPGGYDAFERQRAERLAQLESARAKQQAEREKLQDYVARNSARASTAKQAQSRAKALARMQPIAAAIEDPSLAFAFPSPPELRPPLITMDMASVGYGDTPVLKRVNLRIDPDDRLALLGRNGNGKTTLARLIAAQLTPMEGAMNSSSKMNVGYFTQYQVEELDIDDTPLDHMTRVMKGATPGAVRAQLGRFGFSGERATQKVGSLSGGERARLALALITRDAPHLLILDEPTNHLDVDSREALVHALNDYSGAVVIVSHDRHMIELVADRLVLVDGGTAQEFAGSLEDYTSIVLRKADGNGGGGDAPKVDRKAEKRNAAEWREKQKSLKAAVSKAEKEMATLAAERSRIDQALFDPKGASGAESKMTMTDLMVKRAAVDKKLGVIEESWMEASAALEAH</sequence>
<gene>
    <name evidence="6" type="ORF">FHS54_002409</name>
</gene>
<dbReference type="InterPro" id="IPR003593">
    <property type="entry name" value="AAA+_ATPase"/>
</dbReference>
<dbReference type="PANTHER" id="PTHR19211">
    <property type="entry name" value="ATP-BINDING TRANSPORT PROTEIN-RELATED"/>
    <property type="match status" value="1"/>
</dbReference>
<proteinExistence type="predicted"/>
<evidence type="ECO:0000313" key="7">
    <source>
        <dbReference type="Proteomes" id="UP000576821"/>
    </source>
</evidence>
<dbReference type="InterPro" id="IPR027417">
    <property type="entry name" value="P-loop_NTPase"/>
</dbReference>
<dbReference type="EMBL" id="JAASQR010000003">
    <property type="protein sequence ID" value="NIJ17420.1"/>
    <property type="molecule type" value="Genomic_DNA"/>
</dbReference>
<dbReference type="Pfam" id="PF12848">
    <property type="entry name" value="ABC_tran_Xtn"/>
    <property type="match status" value="1"/>
</dbReference>
<keyword evidence="7" id="KW-1185">Reference proteome</keyword>
<dbReference type="PROSITE" id="PS00211">
    <property type="entry name" value="ABC_TRANSPORTER_1"/>
    <property type="match status" value="2"/>
</dbReference>
<dbReference type="RefSeq" id="WP_167304011.1">
    <property type="nucleotide sequence ID" value="NZ_JAASQR010000003.1"/>
</dbReference>
<dbReference type="InterPro" id="IPR032781">
    <property type="entry name" value="ABC_tran_Xtn"/>
</dbReference>
<evidence type="ECO:0000259" key="5">
    <source>
        <dbReference type="PROSITE" id="PS50893"/>
    </source>
</evidence>
<dbReference type="SMART" id="SM00382">
    <property type="entry name" value="AAA"/>
    <property type="match status" value="2"/>
</dbReference>
<dbReference type="AlphaFoldDB" id="A0A846M9V2"/>
<dbReference type="FunFam" id="3.40.50.300:FF:001197">
    <property type="entry name" value="Putative ATP-binding cassette family ATPase"/>
    <property type="match status" value="1"/>
</dbReference>
<evidence type="ECO:0000256" key="3">
    <source>
        <dbReference type="ARBA" id="ARBA00022840"/>
    </source>
</evidence>
<feature type="coiled-coil region" evidence="4">
    <location>
        <begin position="534"/>
        <end position="575"/>
    </location>
</feature>
<dbReference type="CDD" id="cd03221">
    <property type="entry name" value="ABCF_EF-3"/>
    <property type="match status" value="2"/>
</dbReference>
<feature type="domain" description="ABC transporter" evidence="5">
    <location>
        <begin position="2"/>
        <end position="243"/>
    </location>
</feature>
<keyword evidence="4" id="KW-0175">Coiled coil</keyword>
<dbReference type="Gene3D" id="3.40.50.300">
    <property type="entry name" value="P-loop containing nucleotide triphosphate hydrolases"/>
    <property type="match status" value="2"/>
</dbReference>
<protein>
    <submittedName>
        <fullName evidence="6">ATP-binding cassette subfamily F protein 3</fullName>
    </submittedName>
</protein>
<dbReference type="InterPro" id="IPR003439">
    <property type="entry name" value="ABC_transporter-like_ATP-bd"/>
</dbReference>
<dbReference type="InterPro" id="IPR050611">
    <property type="entry name" value="ABCF"/>
</dbReference>
<evidence type="ECO:0000256" key="4">
    <source>
        <dbReference type="SAM" id="Coils"/>
    </source>
</evidence>